<dbReference type="PANTHER" id="PTHR13170:SF16">
    <property type="entry name" value="PROTEIN O-GLCNACASE"/>
    <property type="match status" value="1"/>
</dbReference>
<dbReference type="HOGENOM" id="CLU_1077242_0_0_11"/>
<evidence type="ECO:0000256" key="1">
    <source>
        <dbReference type="ARBA" id="ARBA00022723"/>
    </source>
</evidence>
<keyword evidence="1" id="KW-0479">Metal-binding</keyword>
<accession>H5XCK6</accession>
<feature type="active site" description="Proton donor" evidence="6">
    <location>
        <position position="305"/>
    </location>
</feature>
<dbReference type="Gene3D" id="2.60.120.260">
    <property type="entry name" value="Galactose-binding domain-like"/>
    <property type="match status" value="1"/>
</dbReference>
<evidence type="ECO:0000259" key="8">
    <source>
        <dbReference type="PROSITE" id="PS50022"/>
    </source>
</evidence>
<dbReference type="AlphaFoldDB" id="H5XCK6"/>
<dbReference type="Pfam" id="PF02838">
    <property type="entry name" value="Glyco_hydro_20b"/>
    <property type="match status" value="1"/>
</dbReference>
<evidence type="ECO:0000256" key="2">
    <source>
        <dbReference type="ARBA" id="ARBA00022801"/>
    </source>
</evidence>
<dbReference type="Gene3D" id="3.20.20.80">
    <property type="entry name" value="Glycosidases"/>
    <property type="match status" value="1"/>
</dbReference>
<dbReference type="STRING" id="882082.SaccyDRAFT_2376"/>
<dbReference type="eggNOG" id="COG3525">
    <property type="taxonomic scope" value="Bacteria"/>
</dbReference>
<keyword evidence="4" id="KW-1015">Disulfide bond</keyword>
<sequence>MARFGTRLAALSALASVTIVGAAGVTPVAAHEPAVSPSGATPVVSPTPHHLVRSGDDVVVPGRVDVVVDDDTDAAALELLRDVLHDRGVDRVRVRDADRPGRAPLTIRLGSAERPDVASALGDTEVPEAAEGYALRVDDSGHALGTVAIGGVDPAGQYYAVQTFRQLLAPSDDGGVRVAGVSVSDFPAMPLRGTIEGFYGSPWTHTERLDQLAFYGDVKFNTYVYAPKDDPYHRDRWREPYPADKLAELGELVRQAGGHHVRFTFALSPGTSICYSSDQDRAALTAKLEALYRLGVRSFSIPLDDIDYTTWNCEADRETYGEPGRAAAATAQADLLNGVQDGFVERHQGVRPLQTVPTEYGDLNDTEYKRVLREELDPAVVVMWTGPDVVPASIAVGQAEQASALFGRNVFLWDNYPVNDFGQSAGRLLLAPYDKREPGLSRALSGVVSNPMNQAAASKIALFTVADFAWNDHDYDRDRSARQAAAYLTGDDPQGVAALSVFTDLNHLAPTFGSEPWQRQAPRLSRQLDTFWAAYDDGDPGALRDLRALAEGVATAPATIRATVRDEAFLDDAANWLDATALWGRAMREAARLLEAVADDDAAGAEQARQRMRAFADDAGAIRSVPGENRVEGPVRIGDGVVDAFLERVEAEHDAYLGLPPLRNVARDGAATQISDWAPVYAAAKSVDGDVNNFSTTSGSEAQPWWQVDLGRSVAVERIEIYNRVDCCADRVRDYHVLVSDRPFADSLDEALRDENVVAHHETEQAGRPTTVEFPATGRYVRIWLSSPEPRELNLAEVRVLARDVT</sequence>
<dbReference type="GO" id="GO:0005975">
    <property type="term" value="P:carbohydrate metabolic process"/>
    <property type="evidence" value="ECO:0007669"/>
    <property type="project" value="UniProtKB-ARBA"/>
</dbReference>
<dbReference type="Gene3D" id="3.30.379.10">
    <property type="entry name" value="Chitobiase/beta-hexosaminidase domain 2-like"/>
    <property type="match status" value="1"/>
</dbReference>
<dbReference type="InterPro" id="IPR011496">
    <property type="entry name" value="O-GlcNAcase_cat"/>
</dbReference>
<dbReference type="GO" id="GO:0046872">
    <property type="term" value="F:metal ion binding"/>
    <property type="evidence" value="ECO:0007669"/>
    <property type="project" value="UniProtKB-KW"/>
</dbReference>
<organism evidence="10 11">
    <name type="scientific">Saccharomonospora cyanea NA-134</name>
    <dbReference type="NCBI Taxonomy" id="882082"/>
    <lineage>
        <taxon>Bacteria</taxon>
        <taxon>Bacillati</taxon>
        <taxon>Actinomycetota</taxon>
        <taxon>Actinomycetes</taxon>
        <taxon>Pseudonocardiales</taxon>
        <taxon>Pseudonocardiaceae</taxon>
        <taxon>Saccharomonospora</taxon>
    </lineage>
</organism>
<dbReference type="InterPro" id="IPR006585">
    <property type="entry name" value="FTP1"/>
</dbReference>
<dbReference type="InterPro" id="IPR017853">
    <property type="entry name" value="GH"/>
</dbReference>
<dbReference type="InterPro" id="IPR049019">
    <property type="entry name" value="NagJ-like_helical"/>
</dbReference>
<dbReference type="SUPFAM" id="SSF55545">
    <property type="entry name" value="beta-N-acetylhexosaminidase-like domain"/>
    <property type="match status" value="1"/>
</dbReference>
<feature type="signal peptide" evidence="7">
    <location>
        <begin position="1"/>
        <end position="22"/>
    </location>
</feature>
<dbReference type="GO" id="GO:0015929">
    <property type="term" value="F:hexosaminidase activity"/>
    <property type="evidence" value="ECO:0007669"/>
    <property type="project" value="UniProtKB-ARBA"/>
</dbReference>
<gene>
    <name evidence="10" type="ORF">SaccyDRAFT_2376</name>
</gene>
<keyword evidence="5 6" id="KW-0326">Glycosidase</keyword>
<feature type="chain" id="PRO_5038528892" evidence="7">
    <location>
        <begin position="23"/>
        <end position="806"/>
    </location>
</feature>
<evidence type="ECO:0000256" key="4">
    <source>
        <dbReference type="ARBA" id="ARBA00023157"/>
    </source>
</evidence>
<keyword evidence="2 6" id="KW-0378">Hydrolase</keyword>
<dbReference type="Proteomes" id="UP000002791">
    <property type="component" value="Chromosome"/>
</dbReference>
<dbReference type="Pfam" id="PF07555">
    <property type="entry name" value="NAGidase"/>
    <property type="match status" value="1"/>
</dbReference>
<dbReference type="Pfam" id="PF22633">
    <property type="entry name" value="F5_F8_type_C_2"/>
    <property type="match status" value="1"/>
</dbReference>
<dbReference type="PROSITE" id="PS50022">
    <property type="entry name" value="FA58C_3"/>
    <property type="match status" value="1"/>
</dbReference>
<dbReference type="eggNOG" id="COG1470">
    <property type="taxonomic scope" value="Bacteria"/>
</dbReference>
<dbReference type="PANTHER" id="PTHR13170">
    <property type="entry name" value="O-GLCNACASE"/>
    <property type="match status" value="1"/>
</dbReference>
<dbReference type="SUPFAM" id="SSF51445">
    <property type="entry name" value="(Trans)glycosidases"/>
    <property type="match status" value="1"/>
</dbReference>
<dbReference type="InterPro" id="IPR000421">
    <property type="entry name" value="FA58C"/>
</dbReference>
<keyword evidence="3" id="KW-0106">Calcium</keyword>
<reference evidence="10 11" key="1">
    <citation type="submission" date="2011-11" db="EMBL/GenBank/DDBJ databases">
        <title>The Noncontiguous Finished sequence of Saccharomonospora cyanea NA-134.</title>
        <authorList>
            <consortium name="US DOE Joint Genome Institute"/>
            <person name="Lucas S."/>
            <person name="Han J."/>
            <person name="Lapidus A."/>
            <person name="Cheng J.-F."/>
            <person name="Goodwin L."/>
            <person name="Pitluck S."/>
            <person name="Peters L."/>
            <person name="Ovchinnikova G."/>
            <person name="Lu M."/>
            <person name="Detter J.C."/>
            <person name="Han C."/>
            <person name="Tapia R."/>
            <person name="Land M."/>
            <person name="Hauser L."/>
            <person name="Kyrpides N."/>
            <person name="Ivanova N."/>
            <person name="Pagani I."/>
            <person name="Brambilla E.-M."/>
            <person name="Klenk H.-P."/>
            <person name="Woyke T."/>
        </authorList>
    </citation>
    <scope>NUCLEOTIDE SEQUENCE [LARGE SCALE GENOMIC DNA]</scope>
    <source>
        <strain evidence="10 11">NA-134</strain>
    </source>
</reference>
<dbReference type="InterPro" id="IPR008979">
    <property type="entry name" value="Galactose-bd-like_sf"/>
</dbReference>
<dbReference type="GO" id="GO:1901135">
    <property type="term" value="P:carbohydrate derivative metabolic process"/>
    <property type="evidence" value="ECO:0007669"/>
    <property type="project" value="UniProtKB-ARBA"/>
</dbReference>
<evidence type="ECO:0000256" key="5">
    <source>
        <dbReference type="ARBA" id="ARBA00023295"/>
    </source>
</evidence>
<evidence type="ECO:0000313" key="10">
    <source>
        <dbReference type="EMBL" id="EHR61252.1"/>
    </source>
</evidence>
<dbReference type="Pfam" id="PF21774">
    <property type="entry name" value="NagJ_C"/>
    <property type="match status" value="1"/>
</dbReference>
<keyword evidence="11" id="KW-1185">Reference proteome</keyword>
<evidence type="ECO:0000256" key="3">
    <source>
        <dbReference type="ARBA" id="ARBA00022837"/>
    </source>
</evidence>
<name>H5XCK6_9PSEU</name>
<evidence type="ECO:0000256" key="6">
    <source>
        <dbReference type="PROSITE-ProRule" id="PRU01353"/>
    </source>
</evidence>
<dbReference type="EMBL" id="CM001440">
    <property type="protein sequence ID" value="EHR61252.1"/>
    <property type="molecule type" value="Genomic_DNA"/>
</dbReference>
<feature type="domain" description="F5/8 type C" evidence="8">
    <location>
        <begin position="651"/>
        <end position="803"/>
    </location>
</feature>
<proteinExistence type="inferred from homology"/>
<dbReference type="Gene3D" id="1.20.58.460">
    <property type="entry name" value="Hyaluronidase post-catalytic domain-like"/>
    <property type="match status" value="1"/>
</dbReference>
<dbReference type="SMART" id="SM00607">
    <property type="entry name" value="FTP"/>
    <property type="match status" value="1"/>
</dbReference>
<evidence type="ECO:0000259" key="9">
    <source>
        <dbReference type="PROSITE" id="PS52009"/>
    </source>
</evidence>
<comment type="similarity">
    <text evidence="6">Belongs to the glycosyl hydrolase 84 family.</text>
</comment>
<dbReference type="SUPFAM" id="SSF49785">
    <property type="entry name" value="Galactose-binding domain-like"/>
    <property type="match status" value="1"/>
</dbReference>
<dbReference type="InterPro" id="IPR029018">
    <property type="entry name" value="Hex-like_dom2"/>
</dbReference>
<dbReference type="InterPro" id="IPR051822">
    <property type="entry name" value="Glycosyl_Hydrolase_84"/>
</dbReference>
<dbReference type="PROSITE" id="PS52009">
    <property type="entry name" value="GH84"/>
    <property type="match status" value="1"/>
</dbReference>
<dbReference type="SUPFAM" id="SSF140657">
    <property type="entry name" value="Hyaluronidase post-catalytic domain-like"/>
    <property type="match status" value="1"/>
</dbReference>
<evidence type="ECO:0000256" key="7">
    <source>
        <dbReference type="SAM" id="SignalP"/>
    </source>
</evidence>
<evidence type="ECO:0000313" key="11">
    <source>
        <dbReference type="Proteomes" id="UP000002791"/>
    </source>
</evidence>
<protein>
    <submittedName>
        <fullName evidence="10">Beta-N-acetylglucosaminidase with F5/8 type C domain</fullName>
    </submittedName>
</protein>
<dbReference type="InterPro" id="IPR015882">
    <property type="entry name" value="HEX_bac_N"/>
</dbReference>
<keyword evidence="7" id="KW-0732">Signal</keyword>
<feature type="domain" description="GH84" evidence="9">
    <location>
        <begin position="190"/>
        <end position="473"/>
    </location>
</feature>